<dbReference type="GO" id="GO:0051301">
    <property type="term" value="P:cell division"/>
    <property type="evidence" value="ECO:0007669"/>
    <property type="project" value="UniProtKB-KW"/>
</dbReference>
<dbReference type="Pfam" id="PF26557">
    <property type="entry name" value="Cullin_AB"/>
    <property type="match status" value="1"/>
</dbReference>
<evidence type="ECO:0000259" key="8">
    <source>
        <dbReference type="PROSITE" id="PS50069"/>
    </source>
</evidence>
<dbReference type="Gene3D" id="3.30.230.130">
    <property type="entry name" value="Cullin, Chain C, Domain 2"/>
    <property type="match status" value="1"/>
</dbReference>
<sequence>MFSQRPDSRFQSRQARVFDSVFGPVDISQPTPVATPANAFATSDQKWGVLPETEKIALRRSAKLFTDHIDPQPSNVRGTADAAAKDEGESPHARDQVRWDRSWHCVTHALVLAPISYRQVHALREVLRPTKEMLDASFYEALEDVVDPASRVPYANHTDNIIVWHTHQVRSHFLNQVLPAIVRLVKRRDVAENLITGCIEILQTAHHQYFHGLTLIAAEMDKSVPNLSLPSISQFKRDLHAVIGHSAMEPISIVLKTVLEKRVSIILGLPQSNHGEVGIQPEGPASEAARQQILALVGSLKEVGLAGEELQVIFAEIMNRSMTEYISKGFKGRWSHNDSEDLSSTNTGNGKSILPRAAHLSSPSRCTQDLCEWIENRYAKLAVQIINIIDVDTSVTWANKEKYKEMGIGHLAELRISELFDIVVNWPNSNGALDDLRTSITTPQRRLHLTEAFSKTLSEKLLHPGASTLQILRTYIAMIWSFHSLDHSKVLLDRVAYPLQLYLCSREDTVRIIITGMLAATETDSDFGAGPEKLVELAQLLNKEGQPETQANDEELDWDDLEWVPDPVDAGPGYKRSKEADIIGTLIGALGSQDVFIKEFQNIIGEHLLRNDGAFEKEIKVLELLKTRFGEAPLQACEVMLKDIQDSARVNSVIRRAEALDPSPAEIEAARANPQMLDEDVDPEGLLKPSLHAKILSRLFWPQLQDDTYLVPAVIAELQEAYAAGFETLKSSRKLTWLHTLGQAKVELELEDRKIVEEVHTFQATVIHAFGDPAELEPVSRTVEQLVDALEMEEPLVRSAIHFWVSKLVLQETAPSTYTVLETLNSSDRALSNALASAPHANHEEVIETTNEGVANEKMQMYWQFIQGMLKNSSSQMPLQQIAMMLKMLIADGFPCSNEELQEFLGGKVAEGELELNGGKYRLRK</sequence>
<evidence type="ECO:0000256" key="2">
    <source>
        <dbReference type="ARBA" id="ARBA00022618"/>
    </source>
</evidence>
<comment type="similarity">
    <text evidence="6">Belongs to the cullin family.</text>
</comment>
<dbReference type="Pfam" id="PF08672">
    <property type="entry name" value="ANAPC2"/>
    <property type="match status" value="1"/>
</dbReference>
<dbReference type="GO" id="GO:0005680">
    <property type="term" value="C:anaphase-promoting complex"/>
    <property type="evidence" value="ECO:0007669"/>
    <property type="project" value="TreeGrafter"/>
</dbReference>
<dbReference type="InterPro" id="IPR036390">
    <property type="entry name" value="WH_DNA-bd_sf"/>
</dbReference>
<dbReference type="Proteomes" id="UP000701801">
    <property type="component" value="Unassembled WGS sequence"/>
</dbReference>
<dbReference type="PANTHER" id="PTHR45957">
    <property type="entry name" value="ANAPHASE-PROMOTING COMPLEX SUBUNIT 2"/>
    <property type="match status" value="1"/>
</dbReference>
<dbReference type="PANTHER" id="PTHR45957:SF1">
    <property type="entry name" value="ANAPHASE-PROMOTING COMPLEX SUBUNIT 2"/>
    <property type="match status" value="1"/>
</dbReference>
<comment type="caution">
    <text evidence="9">The sequence shown here is derived from an EMBL/GenBank/DDBJ whole genome shotgun (WGS) entry which is preliminary data.</text>
</comment>
<feature type="region of interest" description="Disordered" evidence="7">
    <location>
        <begin position="68"/>
        <end position="95"/>
    </location>
</feature>
<protein>
    <recommendedName>
        <fullName evidence="1">Anaphase-promoting complex subunit 2</fullName>
    </recommendedName>
</protein>
<accession>A0A9N9QCW4</accession>
<dbReference type="InterPro" id="IPR014786">
    <property type="entry name" value="ANAPC2_C"/>
</dbReference>
<dbReference type="GO" id="GO:0070979">
    <property type="term" value="P:protein K11-linked ubiquitination"/>
    <property type="evidence" value="ECO:0007669"/>
    <property type="project" value="TreeGrafter"/>
</dbReference>
<dbReference type="Gene3D" id="1.20.1310.10">
    <property type="entry name" value="Cullin Repeats"/>
    <property type="match status" value="1"/>
</dbReference>
<dbReference type="Pfam" id="PF25773">
    <property type="entry name" value="TPR_ANAPC2"/>
    <property type="match status" value="1"/>
</dbReference>
<dbReference type="SUPFAM" id="SSF46785">
    <property type="entry name" value="Winged helix' DNA-binding domain"/>
    <property type="match status" value="1"/>
</dbReference>
<evidence type="ECO:0000256" key="3">
    <source>
        <dbReference type="ARBA" id="ARBA00022776"/>
    </source>
</evidence>
<dbReference type="InterPro" id="IPR044554">
    <property type="entry name" value="ANAPC2"/>
</dbReference>
<dbReference type="EMBL" id="CAJVRM010000695">
    <property type="protein sequence ID" value="CAG8982937.1"/>
    <property type="molecule type" value="Genomic_DNA"/>
</dbReference>
<gene>
    <name evidence="9" type="ORF">HYALB_00002955</name>
</gene>
<dbReference type="InterPro" id="IPR036388">
    <property type="entry name" value="WH-like_DNA-bd_sf"/>
</dbReference>
<dbReference type="InterPro" id="IPR059120">
    <property type="entry name" value="Cullin-like_AB"/>
</dbReference>
<evidence type="ECO:0000313" key="10">
    <source>
        <dbReference type="Proteomes" id="UP000701801"/>
    </source>
</evidence>
<dbReference type="Gene3D" id="1.10.10.10">
    <property type="entry name" value="Winged helix-like DNA-binding domain superfamily/Winged helix DNA-binding domain"/>
    <property type="match status" value="1"/>
</dbReference>
<keyword evidence="3" id="KW-0498">Mitosis</keyword>
<keyword evidence="4" id="KW-0833">Ubl conjugation pathway</keyword>
<dbReference type="FunFam" id="1.20.1310.10:FF:000033">
    <property type="entry name" value="Anaphase-promoting complex subunit ApcB"/>
    <property type="match status" value="1"/>
</dbReference>
<evidence type="ECO:0000256" key="1">
    <source>
        <dbReference type="ARBA" id="ARBA00016068"/>
    </source>
</evidence>
<keyword evidence="2" id="KW-0132">Cell division</keyword>
<organism evidence="9 10">
    <name type="scientific">Hymenoscyphus albidus</name>
    <dbReference type="NCBI Taxonomy" id="595503"/>
    <lineage>
        <taxon>Eukaryota</taxon>
        <taxon>Fungi</taxon>
        <taxon>Dikarya</taxon>
        <taxon>Ascomycota</taxon>
        <taxon>Pezizomycotina</taxon>
        <taxon>Leotiomycetes</taxon>
        <taxon>Helotiales</taxon>
        <taxon>Helotiaceae</taxon>
        <taxon>Hymenoscyphus</taxon>
    </lineage>
</organism>
<evidence type="ECO:0000256" key="6">
    <source>
        <dbReference type="PROSITE-ProRule" id="PRU00330"/>
    </source>
</evidence>
<dbReference type="InterPro" id="IPR057975">
    <property type="entry name" value="TPR_ANAPC2"/>
</dbReference>
<feature type="compositionally biased region" description="Basic and acidic residues" evidence="7">
    <location>
        <begin position="83"/>
        <end position="95"/>
    </location>
</feature>
<evidence type="ECO:0000313" key="9">
    <source>
        <dbReference type="EMBL" id="CAG8982937.1"/>
    </source>
</evidence>
<dbReference type="SMART" id="SM00182">
    <property type="entry name" value="CULLIN"/>
    <property type="match status" value="1"/>
</dbReference>
<dbReference type="GO" id="GO:0007091">
    <property type="term" value="P:metaphase/anaphase transition of mitotic cell cycle"/>
    <property type="evidence" value="ECO:0007669"/>
    <property type="project" value="TreeGrafter"/>
</dbReference>
<dbReference type="GO" id="GO:0031625">
    <property type="term" value="F:ubiquitin protein ligase binding"/>
    <property type="evidence" value="ECO:0007669"/>
    <property type="project" value="InterPro"/>
</dbReference>
<dbReference type="PROSITE" id="PS50069">
    <property type="entry name" value="CULLIN_2"/>
    <property type="match status" value="1"/>
</dbReference>
<dbReference type="InterPro" id="IPR016158">
    <property type="entry name" value="Cullin_homology"/>
</dbReference>
<keyword evidence="10" id="KW-1185">Reference proteome</keyword>
<evidence type="ECO:0000256" key="4">
    <source>
        <dbReference type="ARBA" id="ARBA00022786"/>
    </source>
</evidence>
<dbReference type="AlphaFoldDB" id="A0A9N9QCW4"/>
<name>A0A9N9QCW4_9HELO</name>
<keyword evidence="5" id="KW-0131">Cell cycle</keyword>
<dbReference type="OrthoDB" id="5581181at2759"/>
<feature type="domain" description="Cullin family profile" evidence="8">
    <location>
        <begin position="585"/>
        <end position="805"/>
    </location>
</feature>
<feature type="region of interest" description="Disordered" evidence="7">
    <location>
        <begin position="337"/>
        <end position="358"/>
    </location>
</feature>
<dbReference type="SUPFAM" id="SSF75632">
    <property type="entry name" value="Cullin homology domain"/>
    <property type="match status" value="1"/>
</dbReference>
<dbReference type="InterPro" id="IPR036317">
    <property type="entry name" value="Cullin_homology_sf"/>
</dbReference>
<dbReference type="SMART" id="SM01013">
    <property type="entry name" value="APC2"/>
    <property type="match status" value="1"/>
</dbReference>
<reference evidence="9" key="1">
    <citation type="submission" date="2021-07" db="EMBL/GenBank/DDBJ databases">
        <authorList>
            <person name="Durling M."/>
        </authorList>
    </citation>
    <scope>NUCLEOTIDE SEQUENCE</scope>
</reference>
<dbReference type="GO" id="GO:0006511">
    <property type="term" value="P:ubiquitin-dependent protein catabolic process"/>
    <property type="evidence" value="ECO:0007669"/>
    <property type="project" value="InterPro"/>
</dbReference>
<evidence type="ECO:0000256" key="5">
    <source>
        <dbReference type="ARBA" id="ARBA00023306"/>
    </source>
</evidence>
<evidence type="ECO:0000256" key="7">
    <source>
        <dbReference type="SAM" id="MobiDB-lite"/>
    </source>
</evidence>
<proteinExistence type="inferred from homology"/>